<dbReference type="AlphaFoldDB" id="A0A935PXU3"/>
<evidence type="ECO:0000313" key="2">
    <source>
        <dbReference type="Proteomes" id="UP000697998"/>
    </source>
</evidence>
<dbReference type="EMBL" id="JADJMH010000004">
    <property type="protein sequence ID" value="MBK7674383.1"/>
    <property type="molecule type" value="Genomic_DNA"/>
</dbReference>
<dbReference type="Proteomes" id="UP000697998">
    <property type="component" value="Unassembled WGS sequence"/>
</dbReference>
<evidence type="ECO:0000313" key="1">
    <source>
        <dbReference type="EMBL" id="MBK7674383.1"/>
    </source>
</evidence>
<comment type="caution">
    <text evidence="1">The sequence shown here is derived from an EMBL/GenBank/DDBJ whole genome shotgun (WGS) entry which is preliminary data.</text>
</comment>
<accession>A0A935PXU3</accession>
<organism evidence="1 2">
    <name type="scientific">Candidatus Accumulibacter proximus</name>
    <dbReference type="NCBI Taxonomy" id="2954385"/>
    <lineage>
        <taxon>Bacteria</taxon>
        <taxon>Pseudomonadati</taxon>
        <taxon>Pseudomonadota</taxon>
        <taxon>Betaproteobacteria</taxon>
        <taxon>Candidatus Accumulibacter</taxon>
    </lineage>
</organism>
<gene>
    <name evidence="1" type="ORF">IPJ27_06205</name>
</gene>
<protein>
    <submittedName>
        <fullName evidence="1">Uncharacterized protein</fullName>
    </submittedName>
</protein>
<sequence length="224" mass="24606">MDIWQMAAIARYLDLPFTNPEIKSKVATLLKDAALPNLDRDRQTPGRDTQFELFLASTWTMAGHPCHMMPPPGADFALQLGAYVFGMEAKRIKSLESLAKRSGKAAQQLRSFPAGGLIATDLTVPILGSRQFLTATSGTAAIRDLERRLCLLMRTSLGKVRAAAKGGAAFGWIGYCQSLYMIPGQALICAYQWKNFNLQSGEDPRWLQVVKAFDDLVLTPGRLA</sequence>
<name>A0A935PXU3_9PROT</name>
<proteinExistence type="predicted"/>
<reference evidence="1 2" key="1">
    <citation type="submission" date="2020-10" db="EMBL/GenBank/DDBJ databases">
        <title>Connecting structure to function with the recovery of over 1000 high-quality activated sludge metagenome-assembled genomes encoding full-length rRNA genes using long-read sequencing.</title>
        <authorList>
            <person name="Singleton C.M."/>
            <person name="Petriglieri F."/>
            <person name="Kristensen J.M."/>
            <person name="Kirkegaard R.H."/>
            <person name="Michaelsen T.Y."/>
            <person name="Andersen M.H."/>
            <person name="Karst S.M."/>
            <person name="Dueholm M.S."/>
            <person name="Nielsen P.H."/>
            <person name="Albertsen M."/>
        </authorList>
    </citation>
    <scope>NUCLEOTIDE SEQUENCE [LARGE SCALE GENOMIC DNA]</scope>
    <source>
        <strain evidence="1">EsbW_18-Q3-R4-48_BATAC.285</strain>
    </source>
</reference>